<proteinExistence type="inferred from homology"/>
<name>A0A0Q4B9U2_9BACT</name>
<dbReference type="Gene3D" id="3.40.50.1700">
    <property type="entry name" value="Glycoside hydrolase family 3 C-terminal domain"/>
    <property type="match status" value="1"/>
</dbReference>
<dbReference type="PANTHER" id="PTHR30480">
    <property type="entry name" value="BETA-HEXOSAMINIDASE-RELATED"/>
    <property type="match status" value="1"/>
</dbReference>
<dbReference type="EMBL" id="LIIK01000002">
    <property type="protein sequence ID" value="KQM09628.1"/>
    <property type="molecule type" value="Genomic_DNA"/>
</dbReference>
<dbReference type="PATRIC" id="fig|1702214.3.peg.829"/>
<dbReference type="InterPro" id="IPR036881">
    <property type="entry name" value="Glyco_hydro_3_C_sf"/>
</dbReference>
<keyword evidence="5" id="KW-0326">Glycosidase</keyword>
<comment type="caution">
    <text evidence="7">The sequence shown here is derived from an EMBL/GenBank/DDBJ whole genome shotgun (WGS) entry which is preliminary data.</text>
</comment>
<gene>
    <name evidence="7" type="ORF">AL399_00890</name>
</gene>
<organism evidence="7 8">
    <name type="scientific">Candidatus [Bacteroides] periocalifornicus</name>
    <dbReference type="NCBI Taxonomy" id="1702214"/>
    <lineage>
        <taxon>Bacteria</taxon>
        <taxon>Pseudomonadati</taxon>
        <taxon>Bacteroidota</taxon>
    </lineage>
</organism>
<dbReference type="GO" id="GO:0009254">
    <property type="term" value="P:peptidoglycan turnover"/>
    <property type="evidence" value="ECO:0007669"/>
    <property type="project" value="TreeGrafter"/>
</dbReference>
<dbReference type="Pfam" id="PF00933">
    <property type="entry name" value="Glyco_hydro_3"/>
    <property type="match status" value="1"/>
</dbReference>
<dbReference type="InterPro" id="IPR012338">
    <property type="entry name" value="Beta-lactam/transpept-like"/>
</dbReference>
<dbReference type="Proteomes" id="UP000054172">
    <property type="component" value="Unassembled WGS sequence"/>
</dbReference>
<protein>
    <recommendedName>
        <fullName evidence="3">beta-N-acetylhexosaminidase</fullName>
        <ecNumber evidence="3">3.2.1.52</ecNumber>
    </recommendedName>
</protein>
<feature type="domain" description="Glycoside hydrolase family 3 N-terminal" evidence="6">
    <location>
        <begin position="76"/>
        <end position="389"/>
    </location>
</feature>
<dbReference type="Gene3D" id="3.40.710.10">
    <property type="entry name" value="DD-peptidase/beta-lactamase superfamily"/>
    <property type="match status" value="1"/>
</dbReference>
<keyword evidence="8" id="KW-1185">Reference proteome</keyword>
<dbReference type="EC" id="3.2.1.52" evidence="3"/>
<evidence type="ECO:0000313" key="8">
    <source>
        <dbReference type="Proteomes" id="UP000054172"/>
    </source>
</evidence>
<dbReference type="InterPro" id="IPR050226">
    <property type="entry name" value="NagZ_Beta-hexosaminidase"/>
</dbReference>
<dbReference type="Gene3D" id="3.20.20.300">
    <property type="entry name" value="Glycoside hydrolase, family 3, N-terminal domain"/>
    <property type="match status" value="1"/>
</dbReference>
<evidence type="ECO:0000313" key="7">
    <source>
        <dbReference type="EMBL" id="KQM09628.1"/>
    </source>
</evidence>
<sequence length="695" mass="74831">MLLLGGMGFGNGRRPAHAESGAIGRIDGLTIRQQRHLPRESSWGWQEGVFSGKPADSLSGENQWVDSVYNALKLEGRIAQSFMLQVYSREGGEPNAEVLRLVEKHGVGGIIFFQGTVANEAAQTVAYQQAAKVPLLMAIDGEWGLGMRLADGASYPRAMALAATGEPQLAYRMGQQIARQMRRLGLHINFAPVVDVNTNPRNPVIGVRAFSDSPEVVAQFGLAYAQGMQQGGVLACAKHFPGHGSVSVDSHHALPFINRPVDSLNRIDLLPFKHLISHGIGMMMVGHLAIDWKGETPGLSCSLNPGVLGTLLRTQLGYGGLICSDALNMGAVSNGKKPAEVALDAYQAGCDVLLCPQDVHTAIAKIAKAVRAGAIPIQRVETTCKRILRAKYRLIGPKSDLPNVEGVAQDLDRPEYGNLAREIAQHSLTLLNDSLVPILRPDRERIALVSYLEEEREGFAPTLLRYAQYTAVSGELAEGENADEQAAKRLGIHTLAIVAVQTTNALPEKNFGISQAQMAFINACAKARPTILVLFGSPYALQYFTPPEKFAGVLVAYGAESYMRFFAAQALFGGCEVGGRLPVSVGSALPRGSGRDIIRQIRLGWRVADCGSTPENQYIVQADSLVRMAIDSGVMPGGQVLAVSRGQVFYSRSFGRYGYGASWPAVTDTTRYDIASLTKIAATVPLVMQAVEKKK</sequence>
<dbReference type="InterPro" id="IPR036962">
    <property type="entry name" value="Glyco_hydro_3_N_sf"/>
</dbReference>
<dbReference type="GO" id="GO:0004563">
    <property type="term" value="F:beta-N-acetylhexosaminidase activity"/>
    <property type="evidence" value="ECO:0007669"/>
    <property type="project" value="UniProtKB-EC"/>
</dbReference>
<dbReference type="PANTHER" id="PTHR30480:SF13">
    <property type="entry name" value="BETA-HEXOSAMINIDASE"/>
    <property type="match status" value="1"/>
</dbReference>
<reference evidence="7" key="1">
    <citation type="submission" date="2015-08" db="EMBL/GenBank/DDBJ databases">
        <title>Candidatus Bacteriodes Periocalifornicus.</title>
        <authorList>
            <person name="McLean J.S."/>
            <person name="Kelley S."/>
        </authorList>
    </citation>
    <scope>NUCLEOTIDE SEQUENCE [LARGE SCALE GENOMIC DNA]</scope>
    <source>
        <strain evidence="7">12B</strain>
    </source>
</reference>
<dbReference type="SUPFAM" id="SSF51445">
    <property type="entry name" value="(Trans)glycosidases"/>
    <property type="match status" value="1"/>
</dbReference>
<keyword evidence="4" id="KW-0378">Hydrolase</keyword>
<evidence type="ECO:0000256" key="4">
    <source>
        <dbReference type="ARBA" id="ARBA00022801"/>
    </source>
</evidence>
<dbReference type="STRING" id="1702214.AL399_00890"/>
<evidence type="ECO:0000256" key="5">
    <source>
        <dbReference type="ARBA" id="ARBA00023295"/>
    </source>
</evidence>
<dbReference type="PRINTS" id="PR00133">
    <property type="entry name" value="GLHYDRLASE3"/>
</dbReference>
<comment type="catalytic activity">
    <reaction evidence="1">
        <text>Hydrolysis of terminal non-reducing N-acetyl-D-hexosamine residues in N-acetyl-beta-D-hexosaminides.</text>
        <dbReference type="EC" id="3.2.1.52"/>
    </reaction>
</comment>
<evidence type="ECO:0000256" key="2">
    <source>
        <dbReference type="ARBA" id="ARBA00005336"/>
    </source>
</evidence>
<dbReference type="InterPro" id="IPR017853">
    <property type="entry name" value="GH"/>
</dbReference>
<dbReference type="AlphaFoldDB" id="A0A0Q4B9U2"/>
<evidence type="ECO:0000259" key="6">
    <source>
        <dbReference type="Pfam" id="PF00933"/>
    </source>
</evidence>
<dbReference type="InterPro" id="IPR001764">
    <property type="entry name" value="Glyco_hydro_3_N"/>
</dbReference>
<evidence type="ECO:0000256" key="1">
    <source>
        <dbReference type="ARBA" id="ARBA00001231"/>
    </source>
</evidence>
<evidence type="ECO:0000256" key="3">
    <source>
        <dbReference type="ARBA" id="ARBA00012663"/>
    </source>
</evidence>
<dbReference type="SUPFAM" id="SSF56601">
    <property type="entry name" value="beta-lactamase/transpeptidase-like"/>
    <property type="match status" value="1"/>
</dbReference>
<dbReference type="GO" id="GO:0005975">
    <property type="term" value="P:carbohydrate metabolic process"/>
    <property type="evidence" value="ECO:0007669"/>
    <property type="project" value="InterPro"/>
</dbReference>
<accession>A0A0Q4B9U2</accession>
<comment type="similarity">
    <text evidence="2">Belongs to the glycosyl hydrolase 3 family.</text>
</comment>